<comment type="caution">
    <text evidence="2">The sequence shown here is derived from an EMBL/GenBank/DDBJ whole genome shotgun (WGS) entry which is preliminary data.</text>
</comment>
<dbReference type="Pfam" id="PF20586">
    <property type="entry name" value="DUF6788"/>
    <property type="match status" value="1"/>
</dbReference>
<feature type="domain" description="DUF6788" evidence="1">
    <location>
        <begin position="17"/>
        <end position="66"/>
    </location>
</feature>
<dbReference type="InterPro" id="IPR046738">
    <property type="entry name" value="DUF6788"/>
</dbReference>
<accession>A0A645HAY5</accession>
<organism evidence="2">
    <name type="scientific">bioreactor metagenome</name>
    <dbReference type="NCBI Taxonomy" id="1076179"/>
    <lineage>
        <taxon>unclassified sequences</taxon>
        <taxon>metagenomes</taxon>
        <taxon>ecological metagenomes</taxon>
    </lineage>
</organism>
<sequence>MYKGFIEINSRLIPLNACLVTDKHKCGKPNCRCTRGHLHKSTALKYRVNGVQKKKYVRKTDVDKVRHHLYWSKGGQIFEQGDNYIISMFAKYDFSSQAEYAIKAYEIFRQQKLTPDSLLAN</sequence>
<dbReference type="EMBL" id="VSSQ01090181">
    <property type="protein sequence ID" value="MPN36187.1"/>
    <property type="molecule type" value="Genomic_DNA"/>
</dbReference>
<gene>
    <name evidence="2" type="ORF">SDC9_183695</name>
</gene>
<reference evidence="2" key="1">
    <citation type="submission" date="2019-08" db="EMBL/GenBank/DDBJ databases">
        <authorList>
            <person name="Kucharzyk K."/>
            <person name="Murdoch R.W."/>
            <person name="Higgins S."/>
            <person name="Loffler F."/>
        </authorList>
    </citation>
    <scope>NUCLEOTIDE SEQUENCE</scope>
</reference>
<evidence type="ECO:0000313" key="2">
    <source>
        <dbReference type="EMBL" id="MPN36187.1"/>
    </source>
</evidence>
<dbReference type="AlphaFoldDB" id="A0A645HAY5"/>
<name>A0A645HAY5_9ZZZZ</name>
<protein>
    <recommendedName>
        <fullName evidence="1">DUF6788 domain-containing protein</fullName>
    </recommendedName>
</protein>
<evidence type="ECO:0000259" key="1">
    <source>
        <dbReference type="Pfam" id="PF20586"/>
    </source>
</evidence>
<proteinExistence type="predicted"/>